<dbReference type="OMA" id="QWHAILE"/>
<feature type="region of interest" description="Disordered" evidence="1">
    <location>
        <begin position="186"/>
        <end position="205"/>
    </location>
</feature>
<dbReference type="Gramene" id="OB06G19630.1">
    <property type="protein sequence ID" value="OB06G19630.1"/>
    <property type="gene ID" value="OB06G19630"/>
</dbReference>
<sequence>MAPPPHQTESTPSYHTGSARAPGNQVPTPVPTFLGGGSTIPGNRGQAAWWPGSLPQATFSADTSTNCGMDYYPPGGFMNFLQTGQPFIPHFSSPWPPMGNESQLAPPKNGSGKLSIAERFFVMNPSGMQFWKNLENQIKEVWMMKVKQLTSQWHAILEELGKPNKRSLDDEGEAIDISGVGEKERPIGTKKAKKQHNGKGRVKDDDVSLDEDLKKFINIEAATKKRQKDFLEAQESITDKKFETTRIRRESALLESYQKLLCMDTREMTEDIRGEHVPVLKMLREKLAGNSN</sequence>
<accession>J3MD69</accession>
<dbReference type="HOGENOM" id="CLU_1047281_0_0_1"/>
<proteinExistence type="predicted"/>
<dbReference type="EnsemblPlants" id="OB06G19630.1">
    <property type="protein sequence ID" value="OB06G19630.1"/>
    <property type="gene ID" value="OB06G19630"/>
</dbReference>
<feature type="compositionally biased region" description="Polar residues" evidence="1">
    <location>
        <begin position="7"/>
        <end position="16"/>
    </location>
</feature>
<reference evidence="2" key="2">
    <citation type="submission" date="2013-04" db="UniProtKB">
        <authorList>
            <consortium name="EnsemblPlants"/>
        </authorList>
    </citation>
    <scope>IDENTIFICATION</scope>
</reference>
<evidence type="ECO:0008006" key="4">
    <source>
        <dbReference type="Google" id="ProtNLM"/>
    </source>
</evidence>
<dbReference type="PANTHER" id="PTHR45224:SF15">
    <property type="entry name" value="OS10G0563100 PROTEIN"/>
    <property type="match status" value="1"/>
</dbReference>
<protein>
    <recommendedName>
        <fullName evidence="4">No apical meristem-associated C-terminal domain-containing protein</fullName>
    </recommendedName>
</protein>
<reference evidence="2" key="1">
    <citation type="journal article" date="2013" name="Nat. Commun.">
        <title>Whole-genome sequencing of Oryza brachyantha reveals mechanisms underlying Oryza genome evolution.</title>
        <authorList>
            <person name="Chen J."/>
            <person name="Huang Q."/>
            <person name="Gao D."/>
            <person name="Wang J."/>
            <person name="Lang Y."/>
            <person name="Liu T."/>
            <person name="Li B."/>
            <person name="Bai Z."/>
            <person name="Luis Goicoechea J."/>
            <person name="Liang C."/>
            <person name="Chen C."/>
            <person name="Zhang W."/>
            <person name="Sun S."/>
            <person name="Liao Y."/>
            <person name="Zhang X."/>
            <person name="Yang L."/>
            <person name="Song C."/>
            <person name="Wang M."/>
            <person name="Shi J."/>
            <person name="Liu G."/>
            <person name="Liu J."/>
            <person name="Zhou H."/>
            <person name="Zhou W."/>
            <person name="Yu Q."/>
            <person name="An N."/>
            <person name="Chen Y."/>
            <person name="Cai Q."/>
            <person name="Wang B."/>
            <person name="Liu B."/>
            <person name="Min J."/>
            <person name="Huang Y."/>
            <person name="Wu H."/>
            <person name="Li Z."/>
            <person name="Zhang Y."/>
            <person name="Yin Y."/>
            <person name="Song W."/>
            <person name="Jiang J."/>
            <person name="Jackson S.A."/>
            <person name="Wing R.A."/>
            <person name="Wang J."/>
            <person name="Chen M."/>
        </authorList>
    </citation>
    <scope>NUCLEOTIDE SEQUENCE [LARGE SCALE GENOMIC DNA]</scope>
    <source>
        <strain evidence="2">cv. IRGC 101232</strain>
    </source>
</reference>
<organism evidence="2">
    <name type="scientific">Oryza brachyantha</name>
    <name type="common">malo sina</name>
    <dbReference type="NCBI Taxonomy" id="4533"/>
    <lineage>
        <taxon>Eukaryota</taxon>
        <taxon>Viridiplantae</taxon>
        <taxon>Streptophyta</taxon>
        <taxon>Embryophyta</taxon>
        <taxon>Tracheophyta</taxon>
        <taxon>Spermatophyta</taxon>
        <taxon>Magnoliopsida</taxon>
        <taxon>Liliopsida</taxon>
        <taxon>Poales</taxon>
        <taxon>Poaceae</taxon>
        <taxon>BOP clade</taxon>
        <taxon>Oryzoideae</taxon>
        <taxon>Oryzeae</taxon>
        <taxon>Oryzinae</taxon>
        <taxon>Oryza</taxon>
    </lineage>
</organism>
<feature type="compositionally biased region" description="Basic residues" evidence="1">
    <location>
        <begin position="188"/>
        <end position="200"/>
    </location>
</feature>
<feature type="region of interest" description="Disordered" evidence="1">
    <location>
        <begin position="1"/>
        <end position="46"/>
    </location>
</feature>
<evidence type="ECO:0000256" key="1">
    <source>
        <dbReference type="SAM" id="MobiDB-lite"/>
    </source>
</evidence>
<evidence type="ECO:0000313" key="2">
    <source>
        <dbReference type="EnsemblPlants" id="OB06G19630.1"/>
    </source>
</evidence>
<dbReference type="Proteomes" id="UP000006038">
    <property type="component" value="Chromosome 6"/>
</dbReference>
<dbReference type="AlphaFoldDB" id="J3MD69"/>
<dbReference type="STRING" id="4533.J3MD69"/>
<keyword evidence="3" id="KW-1185">Reference proteome</keyword>
<evidence type="ECO:0000313" key="3">
    <source>
        <dbReference type="Proteomes" id="UP000006038"/>
    </source>
</evidence>
<name>J3MD69_ORYBR</name>
<dbReference type="PANTHER" id="PTHR45224">
    <property type="entry name" value="OS01G0527900 PROTEIN-RELATED"/>
    <property type="match status" value="1"/>
</dbReference>